<dbReference type="EMBL" id="KN817765">
    <property type="protein sequence ID" value="KJA13242.1"/>
    <property type="molecule type" value="Genomic_DNA"/>
</dbReference>
<proteinExistence type="predicted"/>
<evidence type="ECO:0000313" key="2">
    <source>
        <dbReference type="Proteomes" id="UP000054270"/>
    </source>
</evidence>
<gene>
    <name evidence="1" type="ORF">HYPSUDRAFT_151796</name>
</gene>
<protein>
    <submittedName>
        <fullName evidence="1">Uncharacterized protein</fullName>
    </submittedName>
</protein>
<reference evidence="2" key="1">
    <citation type="submission" date="2014-04" db="EMBL/GenBank/DDBJ databases">
        <title>Evolutionary Origins and Diversification of the Mycorrhizal Mutualists.</title>
        <authorList>
            <consortium name="DOE Joint Genome Institute"/>
            <consortium name="Mycorrhizal Genomics Consortium"/>
            <person name="Kohler A."/>
            <person name="Kuo A."/>
            <person name="Nagy L.G."/>
            <person name="Floudas D."/>
            <person name="Copeland A."/>
            <person name="Barry K.W."/>
            <person name="Cichocki N."/>
            <person name="Veneault-Fourrey C."/>
            <person name="LaButti K."/>
            <person name="Lindquist E.A."/>
            <person name="Lipzen A."/>
            <person name="Lundell T."/>
            <person name="Morin E."/>
            <person name="Murat C."/>
            <person name="Riley R."/>
            <person name="Ohm R."/>
            <person name="Sun H."/>
            <person name="Tunlid A."/>
            <person name="Henrissat B."/>
            <person name="Grigoriev I.V."/>
            <person name="Hibbett D.S."/>
            <person name="Martin F."/>
        </authorList>
    </citation>
    <scope>NUCLEOTIDE SEQUENCE [LARGE SCALE GENOMIC DNA]</scope>
    <source>
        <strain evidence="2">FD-334 SS-4</strain>
    </source>
</reference>
<accession>A0A0D2KFR1</accession>
<dbReference type="OrthoDB" id="2935645at2759"/>
<dbReference type="Proteomes" id="UP000054270">
    <property type="component" value="Unassembled WGS sequence"/>
</dbReference>
<dbReference type="AlphaFoldDB" id="A0A0D2KFR1"/>
<organism evidence="1 2">
    <name type="scientific">Hypholoma sublateritium (strain FD-334 SS-4)</name>
    <dbReference type="NCBI Taxonomy" id="945553"/>
    <lineage>
        <taxon>Eukaryota</taxon>
        <taxon>Fungi</taxon>
        <taxon>Dikarya</taxon>
        <taxon>Basidiomycota</taxon>
        <taxon>Agaricomycotina</taxon>
        <taxon>Agaricomycetes</taxon>
        <taxon>Agaricomycetidae</taxon>
        <taxon>Agaricales</taxon>
        <taxon>Agaricineae</taxon>
        <taxon>Strophariaceae</taxon>
        <taxon>Hypholoma</taxon>
    </lineage>
</organism>
<feature type="non-terminal residue" evidence="1">
    <location>
        <position position="1"/>
    </location>
</feature>
<sequence>GKSFDFLKQHGCTHVINDIMEKGTTDNFSTRPGEGFQQEAAQAYAQTNGKRAEIQMVRIDERQEAIAFIRMTIDNARKASELDGNSSNLDPDCDPENAELHEPAVEDASAAERTWKFGSLENRKKITSRILEENMARLDPDYKSFDQRLRAFIANSLPEDALRYEDEIYASTFPYDSMSIRRFKCVYLTYQSVVDWTEQRDILRCNPDFHGRSRHDCVIINDDAPGITMSRIQDLIRCWLPSGKVIDVALIHGFSPSKWRPRTVWKGCRVIEEDKISSFVLMEYVVRGCLVCPVSGREGELTNYIVDTIDSDMLLRVNGWE</sequence>
<name>A0A0D2KFR1_HYPSF</name>
<dbReference type="STRING" id="945553.A0A0D2KFR1"/>
<keyword evidence="2" id="KW-1185">Reference proteome</keyword>
<evidence type="ECO:0000313" key="1">
    <source>
        <dbReference type="EMBL" id="KJA13242.1"/>
    </source>
</evidence>